<evidence type="ECO:0000256" key="2">
    <source>
        <dbReference type="ARBA" id="ARBA00022692"/>
    </source>
</evidence>
<dbReference type="RefSeq" id="WP_191071221.1">
    <property type="nucleotide sequence ID" value="NZ_CP060506.1"/>
</dbReference>
<dbReference type="GO" id="GO:0046677">
    <property type="term" value="P:response to antibiotic"/>
    <property type="evidence" value="ECO:0007669"/>
    <property type="project" value="UniProtKB-KW"/>
</dbReference>
<proteinExistence type="inferred from homology"/>
<dbReference type="AlphaFoldDB" id="A0A8I0KTZ7"/>
<keyword evidence="2 6" id="KW-0812">Transmembrane</keyword>
<dbReference type="Proteomes" id="UP000627538">
    <property type="component" value="Unassembled WGS sequence"/>
</dbReference>
<name>A0A8I0KTZ7_9ACTO</name>
<evidence type="ECO:0000256" key="3">
    <source>
        <dbReference type="ARBA" id="ARBA00022989"/>
    </source>
</evidence>
<dbReference type="PROSITE" id="PS51012">
    <property type="entry name" value="ABC_TM2"/>
    <property type="match status" value="1"/>
</dbReference>
<evidence type="ECO:0000256" key="5">
    <source>
        <dbReference type="ARBA" id="ARBA00023251"/>
    </source>
</evidence>
<feature type="transmembrane region" description="Helical" evidence="6">
    <location>
        <begin position="26"/>
        <end position="50"/>
    </location>
</feature>
<keyword evidence="9" id="KW-1185">Reference proteome</keyword>
<keyword evidence="5" id="KW-0046">Antibiotic resistance</keyword>
<keyword evidence="6" id="KW-0813">Transport</keyword>
<evidence type="ECO:0000256" key="6">
    <source>
        <dbReference type="RuleBase" id="RU361157"/>
    </source>
</evidence>
<evidence type="ECO:0000259" key="7">
    <source>
        <dbReference type="PROSITE" id="PS51012"/>
    </source>
</evidence>
<protein>
    <recommendedName>
        <fullName evidence="6">Transport permease protein</fullName>
    </recommendedName>
</protein>
<dbReference type="PANTHER" id="PTHR43229">
    <property type="entry name" value="NODULATION PROTEIN J"/>
    <property type="match status" value="1"/>
</dbReference>
<keyword evidence="4 6" id="KW-0472">Membrane</keyword>
<dbReference type="InterPro" id="IPR000412">
    <property type="entry name" value="ABC_2_transport"/>
</dbReference>
<dbReference type="PIRSF" id="PIRSF006648">
    <property type="entry name" value="DrrB"/>
    <property type="match status" value="1"/>
</dbReference>
<gene>
    <name evidence="8" type="ORF">H8R10_02770</name>
</gene>
<dbReference type="EMBL" id="JACRUO010000001">
    <property type="protein sequence ID" value="MBD3689153.1"/>
    <property type="molecule type" value="Genomic_DNA"/>
</dbReference>
<keyword evidence="3 6" id="KW-1133">Transmembrane helix</keyword>
<dbReference type="GO" id="GO:0043190">
    <property type="term" value="C:ATP-binding cassette (ABC) transporter complex"/>
    <property type="evidence" value="ECO:0007669"/>
    <property type="project" value="InterPro"/>
</dbReference>
<accession>A0A8I0KTZ7</accession>
<dbReference type="GO" id="GO:0140359">
    <property type="term" value="F:ABC-type transporter activity"/>
    <property type="evidence" value="ECO:0007669"/>
    <property type="project" value="InterPro"/>
</dbReference>
<comment type="similarity">
    <text evidence="6">Belongs to the ABC-2 integral membrane protein family.</text>
</comment>
<dbReference type="PANTHER" id="PTHR43229:SF2">
    <property type="entry name" value="NODULATION PROTEIN J"/>
    <property type="match status" value="1"/>
</dbReference>
<organism evidence="8 9">
    <name type="scientific">Nanchangia anserum</name>
    <dbReference type="NCBI Taxonomy" id="2692125"/>
    <lineage>
        <taxon>Bacteria</taxon>
        <taxon>Bacillati</taxon>
        <taxon>Actinomycetota</taxon>
        <taxon>Actinomycetes</taxon>
        <taxon>Actinomycetales</taxon>
        <taxon>Actinomycetaceae</taxon>
        <taxon>Nanchangia</taxon>
    </lineage>
</organism>
<dbReference type="InterPro" id="IPR047817">
    <property type="entry name" value="ABC2_TM_bact-type"/>
</dbReference>
<evidence type="ECO:0000256" key="1">
    <source>
        <dbReference type="ARBA" id="ARBA00004141"/>
    </source>
</evidence>
<keyword evidence="6" id="KW-1003">Cell membrane</keyword>
<dbReference type="InterPro" id="IPR013525">
    <property type="entry name" value="ABC2_TM"/>
</dbReference>
<feature type="transmembrane region" description="Helical" evidence="6">
    <location>
        <begin position="217"/>
        <end position="237"/>
    </location>
</feature>
<reference evidence="8 9" key="1">
    <citation type="submission" date="2020-08" db="EMBL/GenBank/DDBJ databases">
        <title>Winkia gen. nov., sp. nov., isolated from faeces of the Anser albifrons in China.</title>
        <authorList>
            <person name="Liu Q."/>
        </authorList>
    </citation>
    <scope>NUCLEOTIDE SEQUENCE [LARGE SCALE GENOMIC DNA]</scope>
    <source>
        <strain evidence="8 9">C62</strain>
    </source>
</reference>
<evidence type="ECO:0000313" key="8">
    <source>
        <dbReference type="EMBL" id="MBD3689153.1"/>
    </source>
</evidence>
<feature type="transmembrane region" description="Helical" evidence="6">
    <location>
        <begin position="167"/>
        <end position="186"/>
    </location>
</feature>
<evidence type="ECO:0000313" key="9">
    <source>
        <dbReference type="Proteomes" id="UP000627538"/>
    </source>
</evidence>
<comment type="caution">
    <text evidence="8">The sequence shown here is derived from an EMBL/GenBank/DDBJ whole genome shotgun (WGS) entry which is preliminary data.</text>
</comment>
<comment type="subcellular location">
    <subcellularLocation>
        <location evidence="6">Cell membrane</location>
        <topology evidence="6">Multi-pass membrane protein</topology>
    </subcellularLocation>
    <subcellularLocation>
        <location evidence="1">Membrane</location>
        <topology evidence="1">Multi-pass membrane protein</topology>
    </subcellularLocation>
</comment>
<dbReference type="Pfam" id="PF01061">
    <property type="entry name" value="ABC2_membrane"/>
    <property type="match status" value="1"/>
</dbReference>
<feature type="transmembrane region" description="Helical" evidence="6">
    <location>
        <begin position="132"/>
        <end position="155"/>
    </location>
</feature>
<dbReference type="InterPro" id="IPR051784">
    <property type="entry name" value="Nod_factor_ABC_transporter"/>
</dbReference>
<evidence type="ECO:0000256" key="4">
    <source>
        <dbReference type="ARBA" id="ARBA00023136"/>
    </source>
</evidence>
<feature type="transmembrane region" description="Helical" evidence="6">
    <location>
        <begin position="56"/>
        <end position="78"/>
    </location>
</feature>
<feature type="transmembrane region" description="Helical" evidence="6">
    <location>
        <begin position="99"/>
        <end position="126"/>
    </location>
</feature>
<sequence>MNWWSSFRALCRLEICGADLNTWRRWLSFCISPAAYFCLLGLGLSGILGGEDYLEFVGPGIVVMQALSALSQIIYRVVIERRWGLAAMKLQAGVPMSAYLASLLVPRIIIFLLQGFVVLVCMLAFGVRVSPLPALLGLLGSVVCVVFWSFLGVIVTSVVSNYQTRDFIVSIIVLPLTFSAPVFYRLEGAPTLVRVLARVNPLSYQVQWVRGLFNSKFVLVDFAVVIILVVVCCGFALRAVNGLRIASFEG</sequence>
<feature type="domain" description="ABC transmembrane type-2" evidence="7">
    <location>
        <begin position="24"/>
        <end position="243"/>
    </location>
</feature>